<dbReference type="AlphaFoldDB" id="A0A8H7YQZ7"/>
<gene>
    <name evidence="1" type="ORF">I7I52_05918</name>
</gene>
<accession>A0A8H7YQZ7</accession>
<evidence type="ECO:0000313" key="2">
    <source>
        <dbReference type="Proteomes" id="UP000670092"/>
    </source>
</evidence>
<dbReference type="Proteomes" id="UP000670092">
    <property type="component" value="Unassembled WGS sequence"/>
</dbReference>
<comment type="caution">
    <text evidence="1">The sequence shown here is derived from an EMBL/GenBank/DDBJ whole genome shotgun (WGS) entry which is preliminary data.</text>
</comment>
<name>A0A8H7YQZ7_AJECA</name>
<evidence type="ECO:0000313" key="1">
    <source>
        <dbReference type="EMBL" id="KAG5295601.1"/>
    </source>
</evidence>
<protein>
    <submittedName>
        <fullName evidence="1">Uncharacterized protein</fullName>
    </submittedName>
</protein>
<proteinExistence type="predicted"/>
<organism evidence="1 2">
    <name type="scientific">Ajellomyces capsulatus</name>
    <name type="common">Darling's disease fungus</name>
    <name type="synonym">Histoplasma capsulatum</name>
    <dbReference type="NCBI Taxonomy" id="5037"/>
    <lineage>
        <taxon>Eukaryota</taxon>
        <taxon>Fungi</taxon>
        <taxon>Dikarya</taxon>
        <taxon>Ascomycota</taxon>
        <taxon>Pezizomycotina</taxon>
        <taxon>Eurotiomycetes</taxon>
        <taxon>Eurotiomycetidae</taxon>
        <taxon>Onygenales</taxon>
        <taxon>Ajellomycetaceae</taxon>
        <taxon>Histoplasma</taxon>
    </lineage>
</organism>
<reference evidence="1 2" key="1">
    <citation type="submission" date="2021-01" db="EMBL/GenBank/DDBJ databases">
        <title>Chromosome-level genome assembly of a human fungal pathogen reveals clustering of transcriptionally co-regulated genes.</title>
        <authorList>
            <person name="Voorhies M."/>
            <person name="Cohen S."/>
            <person name="Shea T.P."/>
            <person name="Petrus S."/>
            <person name="Munoz J.F."/>
            <person name="Poplawski S."/>
            <person name="Goldman W.E."/>
            <person name="Michael T."/>
            <person name="Cuomo C.A."/>
            <person name="Sil A."/>
            <person name="Beyhan S."/>
        </authorList>
    </citation>
    <scope>NUCLEOTIDE SEQUENCE [LARGE SCALE GENOMIC DNA]</scope>
    <source>
        <strain evidence="1 2">G184AR</strain>
    </source>
</reference>
<dbReference type="VEuPathDB" id="FungiDB:I7I52_05918"/>
<dbReference type="EMBL" id="JAEVHI010000003">
    <property type="protein sequence ID" value="KAG5295601.1"/>
    <property type="molecule type" value="Genomic_DNA"/>
</dbReference>
<sequence>MVILWAHFRPCHSIKNNCIYSLNKHRCCFFSCKDFLDFGEVDSACFLTLDPACQPSVQLLHVLLVRLEQHLQHHPLITKWASTGKIQGAHP</sequence>